<comment type="caution">
    <text evidence="1">The sequence shown here is derived from an EMBL/GenBank/DDBJ whole genome shotgun (WGS) entry which is preliminary data.</text>
</comment>
<proteinExistence type="predicted"/>
<gene>
    <name evidence="1" type="ORF">BpHYR1_052283</name>
</gene>
<dbReference type="AlphaFoldDB" id="A0A3M7S3K4"/>
<name>A0A3M7S3K4_BRAPC</name>
<keyword evidence="2" id="KW-1185">Reference proteome</keyword>
<evidence type="ECO:0000313" key="2">
    <source>
        <dbReference type="Proteomes" id="UP000276133"/>
    </source>
</evidence>
<accession>A0A3M7S3K4</accession>
<evidence type="ECO:0000313" key="1">
    <source>
        <dbReference type="EMBL" id="RNA30220.1"/>
    </source>
</evidence>
<organism evidence="1 2">
    <name type="scientific">Brachionus plicatilis</name>
    <name type="common">Marine rotifer</name>
    <name type="synonym">Brachionus muelleri</name>
    <dbReference type="NCBI Taxonomy" id="10195"/>
    <lineage>
        <taxon>Eukaryota</taxon>
        <taxon>Metazoa</taxon>
        <taxon>Spiralia</taxon>
        <taxon>Gnathifera</taxon>
        <taxon>Rotifera</taxon>
        <taxon>Eurotatoria</taxon>
        <taxon>Monogononta</taxon>
        <taxon>Pseudotrocha</taxon>
        <taxon>Ploima</taxon>
        <taxon>Brachionidae</taxon>
        <taxon>Brachionus</taxon>
    </lineage>
</organism>
<sequence>MQNAENKPLVLLYTKYFQINIYLKQFPSQSAYRFAQVKTTKPCSPNSPKFALLKTKILDPKINSKIIDYSGNSGDGADISPFI</sequence>
<dbReference type="Proteomes" id="UP000276133">
    <property type="component" value="Unassembled WGS sequence"/>
</dbReference>
<reference evidence="1 2" key="1">
    <citation type="journal article" date="2018" name="Sci. Rep.">
        <title>Genomic signatures of local adaptation to the degree of environmental predictability in rotifers.</title>
        <authorList>
            <person name="Franch-Gras L."/>
            <person name="Hahn C."/>
            <person name="Garcia-Roger E.M."/>
            <person name="Carmona M.J."/>
            <person name="Serra M."/>
            <person name="Gomez A."/>
        </authorList>
    </citation>
    <scope>NUCLEOTIDE SEQUENCE [LARGE SCALE GENOMIC DNA]</scope>
    <source>
        <strain evidence="1">HYR1</strain>
    </source>
</reference>
<dbReference type="EMBL" id="REGN01002113">
    <property type="protein sequence ID" value="RNA30220.1"/>
    <property type="molecule type" value="Genomic_DNA"/>
</dbReference>
<protein>
    <submittedName>
        <fullName evidence="1">Uncharacterized protein</fullName>
    </submittedName>
</protein>